<organism evidence="2 3">
    <name type="scientific">Mycolicibacterium peregrinum</name>
    <name type="common">Mycobacterium peregrinum</name>
    <dbReference type="NCBI Taxonomy" id="43304"/>
    <lineage>
        <taxon>Bacteria</taxon>
        <taxon>Bacillati</taxon>
        <taxon>Actinomycetota</taxon>
        <taxon>Actinomycetes</taxon>
        <taxon>Mycobacteriales</taxon>
        <taxon>Mycobacteriaceae</taxon>
        <taxon>Mycolicibacterium</taxon>
    </lineage>
</organism>
<feature type="region of interest" description="Disordered" evidence="1">
    <location>
        <begin position="33"/>
        <end position="73"/>
    </location>
</feature>
<sequence>MPGLTNPFSDHSQYYTQGGESLYALGDIVSGHGEDLQRHGMTAPHRTSLPFLPDIPVLSDPETWRPGTSGHRH</sequence>
<dbReference type="AlphaFoldDB" id="A0A1A0WDE0"/>
<gene>
    <name evidence="2" type="ORF">A5779_17740</name>
</gene>
<dbReference type="Proteomes" id="UP000094008">
    <property type="component" value="Unassembled WGS sequence"/>
</dbReference>
<protein>
    <submittedName>
        <fullName evidence="2">Uncharacterized protein</fullName>
    </submittedName>
</protein>
<proteinExistence type="predicted"/>
<accession>A0A1A0WDE0</accession>
<evidence type="ECO:0000256" key="1">
    <source>
        <dbReference type="SAM" id="MobiDB-lite"/>
    </source>
</evidence>
<dbReference type="EMBL" id="LZSY01000031">
    <property type="protein sequence ID" value="OBB95852.1"/>
    <property type="molecule type" value="Genomic_DNA"/>
</dbReference>
<evidence type="ECO:0000313" key="3">
    <source>
        <dbReference type="Proteomes" id="UP000094008"/>
    </source>
</evidence>
<reference evidence="3" key="1">
    <citation type="submission" date="2016-06" db="EMBL/GenBank/DDBJ databases">
        <authorList>
            <person name="Sutton G."/>
            <person name="Brinkac L."/>
            <person name="Sanka R."/>
            <person name="Adams M."/>
            <person name="Lau E."/>
            <person name="Mehaffy C."/>
            <person name="Tameris M."/>
            <person name="Hatherill M."/>
            <person name="Hanekom W."/>
            <person name="Mahomed H."/>
            <person name="Mcshane H."/>
        </authorList>
    </citation>
    <scope>NUCLEOTIDE SEQUENCE [LARGE SCALE GENOMIC DNA]</scope>
    <source>
        <strain evidence="3">852002-10433_SCH5171157</strain>
    </source>
</reference>
<evidence type="ECO:0000313" key="2">
    <source>
        <dbReference type="EMBL" id="OBB95852.1"/>
    </source>
</evidence>
<name>A0A1A0WDE0_MYCPR</name>
<comment type="caution">
    <text evidence="2">The sequence shown here is derived from an EMBL/GenBank/DDBJ whole genome shotgun (WGS) entry which is preliminary data.</text>
</comment>